<feature type="compositionally biased region" description="Pro residues" evidence="1">
    <location>
        <begin position="18"/>
        <end position="29"/>
    </location>
</feature>
<evidence type="ECO:0000256" key="1">
    <source>
        <dbReference type="SAM" id="MobiDB-lite"/>
    </source>
</evidence>
<evidence type="ECO:0008006" key="4">
    <source>
        <dbReference type="Google" id="ProtNLM"/>
    </source>
</evidence>
<dbReference type="EMBL" id="JAERRJ010000020">
    <property type="protein sequence ID" value="MBL1079869.1"/>
    <property type="molecule type" value="Genomic_DNA"/>
</dbReference>
<dbReference type="Gene3D" id="3.40.50.300">
    <property type="entry name" value="P-loop containing nucleotide triphosphate hydrolases"/>
    <property type="match status" value="1"/>
</dbReference>
<dbReference type="InterPro" id="IPR027417">
    <property type="entry name" value="P-loop_NTPase"/>
</dbReference>
<dbReference type="Proteomes" id="UP000602198">
    <property type="component" value="Unassembled WGS sequence"/>
</dbReference>
<evidence type="ECO:0000313" key="2">
    <source>
        <dbReference type="EMBL" id="MBL1079869.1"/>
    </source>
</evidence>
<protein>
    <recommendedName>
        <fullName evidence="4">MinD-like ATPase involved in chromosome partitioning or flagellar assembly</fullName>
    </recommendedName>
</protein>
<dbReference type="RefSeq" id="WP_201957719.1">
    <property type="nucleotide sequence ID" value="NZ_JAERRJ010000020.1"/>
</dbReference>
<accession>A0ABS1MJM0</accession>
<reference evidence="2 3" key="1">
    <citation type="submission" date="2021-01" db="EMBL/GenBank/DDBJ databases">
        <title>WGS of actinomycetes isolated from Thailand.</title>
        <authorList>
            <person name="Thawai C."/>
        </authorList>
    </citation>
    <scope>NUCLEOTIDE SEQUENCE [LARGE SCALE GENOMIC DNA]</scope>
    <source>
        <strain evidence="2 3">LPG 2</strain>
    </source>
</reference>
<gene>
    <name evidence="2" type="ORF">JK358_36275</name>
</gene>
<name>A0ABS1MJM0_9NOCA</name>
<sequence length="289" mass="29600">MVDIDDLIRRVTETTTPAPEPAPVKPPAGKPTDPVPLRGGQGRLVRAAVPSVLVLGGSGSSGASTTALGLAAAAAVDSEGEVWPVAVDATLGGGDLALRGCDVAPPVGSVQSWLSTPYPELASTVGACAGRTSTGVRVLPRGPEALPRRETLLSIARNLETAGLLAVFDAGAPVTSRLAAPLLADPRVGLVITVAARPDAVNRLQPALQWLDENFSEFVVGDAVIVVTEQTPGTAAGVIGHVRTHLGSWVREVVAVPFDLQLATGGVIAWHRLAAETRDAYLALLGALR</sequence>
<organism evidence="2 3">
    <name type="scientific">Nocardia acididurans</name>
    <dbReference type="NCBI Taxonomy" id="2802282"/>
    <lineage>
        <taxon>Bacteria</taxon>
        <taxon>Bacillati</taxon>
        <taxon>Actinomycetota</taxon>
        <taxon>Actinomycetes</taxon>
        <taxon>Mycobacteriales</taxon>
        <taxon>Nocardiaceae</taxon>
        <taxon>Nocardia</taxon>
    </lineage>
</organism>
<comment type="caution">
    <text evidence="2">The sequence shown here is derived from an EMBL/GenBank/DDBJ whole genome shotgun (WGS) entry which is preliminary data.</text>
</comment>
<proteinExistence type="predicted"/>
<evidence type="ECO:0000313" key="3">
    <source>
        <dbReference type="Proteomes" id="UP000602198"/>
    </source>
</evidence>
<feature type="region of interest" description="Disordered" evidence="1">
    <location>
        <begin position="11"/>
        <end position="36"/>
    </location>
</feature>
<keyword evidence="3" id="KW-1185">Reference proteome</keyword>